<sequence length="477" mass="51300">MTLADTPGRAGPVAQPPVPAQTPEPLAAEDPPLVRHWETVRAAVRAMHERGAALSGAGTCELPAMDGPLREFLAASAASVVRLPDYRSAQLHLLDLRRHPASRTADTHGALLTVARAVQHIRSTGEPVTLLAPSSGNGATALRDAVLRAQLCGLAGPEQLHAVCLVPARSRDKVADSTLGEHPELRRRNPLVLWHGSEPAGVQELAWSYHQTHADRLRALTGCALWWGTHPSDQRVAGAVRALLERESLPPAPDGGRVHAQAVATGTGLLGHQLGTTLAESGGGPAPRYFLVQQLRTPGLVLHALSGSFSRDRVPSYTWDRARRLHRQRDDARFPYTAYTPDEEVDPSFYVRFPHTAGEMTAAVRAGGGDGIVVSRYECLARYPSVRAMLRPAGIELPDDPDALREWALVMTLTGVMNAVDRRLLESPAPEVLVHGTGCYGEEERTPLPGAHARYADSVDELHTVVADAVAPYGPPR</sequence>
<comment type="caution">
    <text evidence="2">The sequence shown here is derived from an EMBL/GenBank/DDBJ whole genome shotgun (WGS) entry which is preliminary data.</text>
</comment>
<gene>
    <name evidence="2" type="ORF">NMN56_018680</name>
</gene>
<dbReference type="Pfam" id="PF19465">
    <property type="entry name" value="DUF6002"/>
    <property type="match status" value="1"/>
</dbReference>
<evidence type="ECO:0000256" key="1">
    <source>
        <dbReference type="SAM" id="MobiDB-lite"/>
    </source>
</evidence>
<dbReference type="EMBL" id="JANCPR020000017">
    <property type="protein sequence ID" value="MDJ1133955.1"/>
    <property type="molecule type" value="Genomic_DNA"/>
</dbReference>
<feature type="region of interest" description="Disordered" evidence="1">
    <location>
        <begin position="1"/>
        <end position="28"/>
    </location>
</feature>
<evidence type="ECO:0000313" key="3">
    <source>
        <dbReference type="Proteomes" id="UP001214441"/>
    </source>
</evidence>
<dbReference type="Proteomes" id="UP001214441">
    <property type="component" value="Unassembled WGS sequence"/>
</dbReference>
<accession>A0ABT6ZY13</accession>
<evidence type="ECO:0000313" key="2">
    <source>
        <dbReference type="EMBL" id="MDJ1133955.1"/>
    </source>
</evidence>
<protein>
    <submittedName>
        <fullName evidence="2">DUF6002 family protein</fullName>
    </submittedName>
</protein>
<reference evidence="2 3" key="1">
    <citation type="submission" date="2023-05" db="EMBL/GenBank/DDBJ databases">
        <title>Streptantibioticus silvisoli sp. nov., acidotolerant actinomycetes 1 from pine litter.</title>
        <authorList>
            <person name="Swiecimska M."/>
            <person name="Golinska P."/>
            <person name="Sangal V."/>
            <person name="Wachnowicz B."/>
            <person name="Goodfellow M."/>
        </authorList>
    </citation>
    <scope>NUCLEOTIDE SEQUENCE [LARGE SCALE GENOMIC DNA]</scope>
    <source>
        <strain evidence="2 3">DSM 42109</strain>
    </source>
</reference>
<name>A0ABT6ZY13_9ACTN</name>
<dbReference type="RefSeq" id="WP_274041617.1">
    <property type="nucleotide sequence ID" value="NZ_JANCPR020000017.1"/>
</dbReference>
<dbReference type="InterPro" id="IPR046044">
    <property type="entry name" value="DUF6002"/>
</dbReference>
<organism evidence="2 3">
    <name type="scientific">Streptomyces iconiensis</name>
    <dbReference type="NCBI Taxonomy" id="1384038"/>
    <lineage>
        <taxon>Bacteria</taxon>
        <taxon>Bacillati</taxon>
        <taxon>Actinomycetota</taxon>
        <taxon>Actinomycetes</taxon>
        <taxon>Kitasatosporales</taxon>
        <taxon>Streptomycetaceae</taxon>
        <taxon>Streptomyces</taxon>
    </lineage>
</organism>
<proteinExistence type="predicted"/>
<keyword evidence="3" id="KW-1185">Reference proteome</keyword>